<sequence length="94" mass="10755">MYPSDRIREQKIVCSQAARHQGKEFQKKTSSLVDLRVGMTTYSGGSRKKNGILDTMLPRKRGFGYSINGEKISPSDILLEINLRIRTEPFFYAK</sequence>
<proteinExistence type="predicted"/>
<evidence type="ECO:0000313" key="2">
    <source>
        <dbReference type="Proteomes" id="UP000499080"/>
    </source>
</evidence>
<organism evidence="1 2">
    <name type="scientific">Araneus ventricosus</name>
    <name type="common">Orbweaver spider</name>
    <name type="synonym">Epeira ventricosa</name>
    <dbReference type="NCBI Taxonomy" id="182803"/>
    <lineage>
        <taxon>Eukaryota</taxon>
        <taxon>Metazoa</taxon>
        <taxon>Ecdysozoa</taxon>
        <taxon>Arthropoda</taxon>
        <taxon>Chelicerata</taxon>
        <taxon>Arachnida</taxon>
        <taxon>Araneae</taxon>
        <taxon>Araneomorphae</taxon>
        <taxon>Entelegynae</taxon>
        <taxon>Araneoidea</taxon>
        <taxon>Araneidae</taxon>
        <taxon>Araneus</taxon>
    </lineage>
</organism>
<accession>A0A4Y2S5Z2</accession>
<dbReference type="AlphaFoldDB" id="A0A4Y2S5Z2"/>
<gene>
    <name evidence="1" type="ORF">AVEN_59597_1</name>
</gene>
<evidence type="ECO:0000313" key="1">
    <source>
        <dbReference type="EMBL" id="GBN83417.1"/>
    </source>
</evidence>
<dbReference type="EMBL" id="BGPR01019951">
    <property type="protein sequence ID" value="GBN83417.1"/>
    <property type="molecule type" value="Genomic_DNA"/>
</dbReference>
<comment type="caution">
    <text evidence="1">The sequence shown here is derived from an EMBL/GenBank/DDBJ whole genome shotgun (WGS) entry which is preliminary data.</text>
</comment>
<dbReference type="Proteomes" id="UP000499080">
    <property type="component" value="Unassembled WGS sequence"/>
</dbReference>
<reference evidence="1 2" key="1">
    <citation type="journal article" date="2019" name="Sci. Rep.">
        <title>Orb-weaving spider Araneus ventricosus genome elucidates the spidroin gene catalogue.</title>
        <authorList>
            <person name="Kono N."/>
            <person name="Nakamura H."/>
            <person name="Ohtoshi R."/>
            <person name="Moran D.A.P."/>
            <person name="Shinohara A."/>
            <person name="Yoshida Y."/>
            <person name="Fujiwara M."/>
            <person name="Mori M."/>
            <person name="Tomita M."/>
            <person name="Arakawa K."/>
        </authorList>
    </citation>
    <scope>NUCLEOTIDE SEQUENCE [LARGE SCALE GENOMIC DNA]</scope>
</reference>
<keyword evidence="2" id="KW-1185">Reference proteome</keyword>
<protein>
    <submittedName>
        <fullName evidence="1">Uncharacterized protein</fullName>
    </submittedName>
</protein>
<name>A0A4Y2S5Z2_ARAVE</name>